<dbReference type="GeneID" id="63681205"/>
<sequence>MCYRLVERFSVCGCVYYKHAVDRCAAYSQSGHKVQERTIPVGYTCVDHSEPPQGAYSSDAYTYSDSGYYSSQSHKSSRRR</sequence>
<evidence type="ECO:0000313" key="2">
    <source>
        <dbReference type="EMBL" id="KIH88565.1"/>
    </source>
</evidence>
<dbReference type="VEuPathDB" id="FungiDB:SPBR_08034"/>
<protein>
    <submittedName>
        <fullName evidence="2">Uncharacterized protein</fullName>
    </submittedName>
</protein>
<accession>A0A0C2INK9</accession>
<reference evidence="2 3" key="1">
    <citation type="journal article" date="2014" name="BMC Genomics">
        <title>Comparative genomics of the major fungal agents of human and animal Sporotrichosis: Sporothrix schenckii and Sporothrix brasiliensis.</title>
        <authorList>
            <person name="Teixeira M.M."/>
            <person name="de Almeida L.G."/>
            <person name="Kubitschek-Barreira P."/>
            <person name="Alves F.L."/>
            <person name="Kioshima E.S."/>
            <person name="Abadio A.K."/>
            <person name="Fernandes L."/>
            <person name="Derengowski L.S."/>
            <person name="Ferreira K.S."/>
            <person name="Souza R.C."/>
            <person name="Ruiz J.C."/>
            <person name="de Andrade N.C."/>
            <person name="Paes H.C."/>
            <person name="Nicola A.M."/>
            <person name="Albuquerque P."/>
            <person name="Gerber A.L."/>
            <person name="Martins V.P."/>
            <person name="Peconick L.D."/>
            <person name="Neto A.V."/>
            <person name="Chaucanez C.B."/>
            <person name="Silva P.A."/>
            <person name="Cunha O.L."/>
            <person name="de Oliveira F.F."/>
            <person name="dos Santos T.C."/>
            <person name="Barros A.L."/>
            <person name="Soares M.A."/>
            <person name="de Oliveira L.M."/>
            <person name="Marini M.M."/>
            <person name="Villalobos-Duno H."/>
            <person name="Cunha M.M."/>
            <person name="de Hoog S."/>
            <person name="da Silveira J.F."/>
            <person name="Henrissat B."/>
            <person name="Nino-Vega G.A."/>
            <person name="Cisalpino P.S."/>
            <person name="Mora-Montes H.M."/>
            <person name="Almeida S.R."/>
            <person name="Stajich J.E."/>
            <person name="Lopes-Bezerra L.M."/>
            <person name="Vasconcelos A.T."/>
            <person name="Felipe M.S."/>
        </authorList>
    </citation>
    <scope>NUCLEOTIDE SEQUENCE [LARGE SCALE GENOMIC DNA]</scope>
    <source>
        <strain evidence="2 3">5110</strain>
    </source>
</reference>
<dbReference type="RefSeq" id="XP_040616575.1">
    <property type="nucleotide sequence ID" value="XM_040766284.1"/>
</dbReference>
<comment type="caution">
    <text evidence="2">The sequence shown here is derived from an EMBL/GenBank/DDBJ whole genome shotgun (WGS) entry which is preliminary data.</text>
</comment>
<evidence type="ECO:0000313" key="3">
    <source>
        <dbReference type="Proteomes" id="UP000031575"/>
    </source>
</evidence>
<feature type="region of interest" description="Disordered" evidence="1">
    <location>
        <begin position="48"/>
        <end position="80"/>
    </location>
</feature>
<feature type="compositionally biased region" description="Low complexity" evidence="1">
    <location>
        <begin position="56"/>
        <end position="74"/>
    </location>
</feature>
<keyword evidence="3" id="KW-1185">Reference proteome</keyword>
<name>A0A0C2INK9_9PEZI</name>
<dbReference type="AlphaFoldDB" id="A0A0C2INK9"/>
<gene>
    <name evidence="2" type="ORF">SPBR_08034</name>
</gene>
<proteinExistence type="predicted"/>
<dbReference type="EMBL" id="AWTV01000009">
    <property type="protein sequence ID" value="KIH88565.1"/>
    <property type="molecule type" value="Genomic_DNA"/>
</dbReference>
<dbReference type="HOGENOM" id="CLU_162820_0_0_1"/>
<dbReference type="OrthoDB" id="5355526at2759"/>
<evidence type="ECO:0000256" key="1">
    <source>
        <dbReference type="SAM" id="MobiDB-lite"/>
    </source>
</evidence>
<organism evidence="2 3">
    <name type="scientific">Sporothrix brasiliensis 5110</name>
    <dbReference type="NCBI Taxonomy" id="1398154"/>
    <lineage>
        <taxon>Eukaryota</taxon>
        <taxon>Fungi</taxon>
        <taxon>Dikarya</taxon>
        <taxon>Ascomycota</taxon>
        <taxon>Pezizomycotina</taxon>
        <taxon>Sordariomycetes</taxon>
        <taxon>Sordariomycetidae</taxon>
        <taxon>Ophiostomatales</taxon>
        <taxon>Ophiostomataceae</taxon>
        <taxon>Sporothrix</taxon>
    </lineage>
</organism>
<dbReference type="Proteomes" id="UP000031575">
    <property type="component" value="Unassembled WGS sequence"/>
</dbReference>